<dbReference type="GO" id="GO:0022857">
    <property type="term" value="F:transmembrane transporter activity"/>
    <property type="evidence" value="ECO:0007669"/>
    <property type="project" value="InterPro"/>
</dbReference>
<feature type="transmembrane region" description="Helical" evidence="6">
    <location>
        <begin position="199"/>
        <end position="218"/>
    </location>
</feature>
<dbReference type="Pfam" id="PF07690">
    <property type="entry name" value="MFS_1"/>
    <property type="match status" value="1"/>
</dbReference>
<protein>
    <recommendedName>
        <fullName evidence="7">Major facilitator superfamily (MFS) profile domain-containing protein</fullName>
    </recommendedName>
</protein>
<feature type="transmembrane region" description="Helical" evidence="6">
    <location>
        <begin position="72"/>
        <end position="91"/>
    </location>
</feature>
<evidence type="ECO:0000313" key="8">
    <source>
        <dbReference type="EMBL" id="CAB3227911.1"/>
    </source>
</evidence>
<dbReference type="Proteomes" id="UP000494256">
    <property type="component" value="Unassembled WGS sequence"/>
</dbReference>
<keyword evidence="5 6" id="KW-0472">Membrane</keyword>
<name>A0A8S0Z6W1_ARCPL</name>
<evidence type="ECO:0000259" key="7">
    <source>
        <dbReference type="PROSITE" id="PS50850"/>
    </source>
</evidence>
<comment type="subcellular location">
    <subcellularLocation>
        <location evidence="1">Membrane</location>
        <topology evidence="1">Multi-pass membrane protein</topology>
    </subcellularLocation>
</comment>
<feature type="domain" description="Major facilitator superfamily (MFS) profile" evidence="7">
    <location>
        <begin position="1"/>
        <end position="490"/>
    </location>
</feature>
<keyword evidence="4 6" id="KW-1133">Transmembrane helix</keyword>
<accession>A0A8S0Z6W1</accession>
<dbReference type="EMBL" id="CADEBC010000301">
    <property type="protein sequence ID" value="CAB3227911.1"/>
    <property type="molecule type" value="Genomic_DNA"/>
</dbReference>
<dbReference type="AlphaFoldDB" id="A0A8S0Z6W1"/>
<feature type="transmembrane region" description="Helical" evidence="6">
    <location>
        <begin position="157"/>
        <end position="179"/>
    </location>
</feature>
<sequence>MVKKSFDVSVVMKENVELENAFDDTGHGRYNHILLVTSCMITIGAVMDMLGYSLVIPAASCDLNLTLEQGGILKSISFAGYVFAIPWGYIADTKGRRITILVSCTAGFVFSALASFSTTFTMMLVLKFLASCFSTASLTLITTYLGESTCKNKRNKYIFIQNISSTGSDFVCFVLGYLILPLDFAISVPYLNWYKSWRLFSFVMSLPLGLGAVMLYFLRETPKFLVYRGDFDQAIDVLRAMFKTNYGKDKVYPVISLMKPYKLLESSSFWDSVTRQVTPIFKPPLLWRSLQLFLLLSICCSTNNVFFMWFPTMVNSFFTASDEDSNFCQKVVANITPIKYNDVCIENSSMNTIYAGMLLTLLSTSLNIAVIAFANWRRTLIFTFVFVSGVCCITVNMFSDRIISMVLFCTIQFTLLSLGSIYSYYVDIFPTSCRGLATSTGVMIARMFCLSGVSIVGSTIVDNCELTFYCWAVFLFSGIIAAVFLPREATKQDICKT</sequence>
<evidence type="ECO:0000256" key="4">
    <source>
        <dbReference type="ARBA" id="ARBA00022989"/>
    </source>
</evidence>
<evidence type="ECO:0000256" key="5">
    <source>
        <dbReference type="ARBA" id="ARBA00023136"/>
    </source>
</evidence>
<evidence type="ECO:0000313" key="10">
    <source>
        <dbReference type="Proteomes" id="UP000494106"/>
    </source>
</evidence>
<feature type="transmembrane region" description="Helical" evidence="6">
    <location>
        <begin position="292"/>
        <end position="310"/>
    </location>
</feature>
<feature type="transmembrane region" description="Helical" evidence="6">
    <location>
        <begin position="466"/>
        <end position="486"/>
    </location>
</feature>
<feature type="transmembrane region" description="Helical" evidence="6">
    <location>
        <begin position="33"/>
        <end position="52"/>
    </location>
</feature>
<dbReference type="PANTHER" id="PTHR23511">
    <property type="entry name" value="SYNAPTIC VESICLE GLYCOPROTEIN 2"/>
    <property type="match status" value="1"/>
</dbReference>
<feature type="transmembrane region" description="Helical" evidence="6">
    <location>
        <begin position="98"/>
        <end position="118"/>
    </location>
</feature>
<evidence type="ECO:0000256" key="1">
    <source>
        <dbReference type="ARBA" id="ARBA00004141"/>
    </source>
</evidence>
<feature type="transmembrane region" description="Helical" evidence="6">
    <location>
        <begin position="353"/>
        <end position="373"/>
    </location>
</feature>
<evidence type="ECO:0000313" key="9">
    <source>
        <dbReference type="EMBL" id="CAB3228216.1"/>
    </source>
</evidence>
<gene>
    <name evidence="9" type="ORF">APLA_LOCUS3439</name>
    <name evidence="8" type="ORF">APLA_LOCUS3466</name>
</gene>
<keyword evidence="10" id="KW-1185">Reference proteome</keyword>
<reference evidence="10 11" key="1">
    <citation type="submission" date="2020-04" db="EMBL/GenBank/DDBJ databases">
        <authorList>
            <person name="Wallbank WR R."/>
            <person name="Pardo Diaz C."/>
            <person name="Kozak K."/>
            <person name="Martin S."/>
            <person name="Jiggins C."/>
            <person name="Moest M."/>
            <person name="Warren A I."/>
            <person name="Byers J.R.P. K."/>
            <person name="Montejo-Kovacevich G."/>
            <person name="Yen C E."/>
        </authorList>
    </citation>
    <scope>NUCLEOTIDE SEQUENCE [LARGE SCALE GENOMIC DNA]</scope>
</reference>
<dbReference type="PROSITE" id="PS50850">
    <property type="entry name" value="MFS"/>
    <property type="match status" value="1"/>
</dbReference>
<keyword evidence="2" id="KW-0813">Transport</keyword>
<evidence type="ECO:0000256" key="6">
    <source>
        <dbReference type="SAM" id="Phobius"/>
    </source>
</evidence>
<evidence type="ECO:0000256" key="2">
    <source>
        <dbReference type="ARBA" id="ARBA00022448"/>
    </source>
</evidence>
<keyword evidence="3 6" id="KW-0812">Transmembrane</keyword>
<organism evidence="8 10">
    <name type="scientific">Arctia plantaginis</name>
    <name type="common">Wood tiger moth</name>
    <name type="synonym">Phalaena plantaginis</name>
    <dbReference type="NCBI Taxonomy" id="874455"/>
    <lineage>
        <taxon>Eukaryota</taxon>
        <taxon>Metazoa</taxon>
        <taxon>Ecdysozoa</taxon>
        <taxon>Arthropoda</taxon>
        <taxon>Hexapoda</taxon>
        <taxon>Insecta</taxon>
        <taxon>Pterygota</taxon>
        <taxon>Neoptera</taxon>
        <taxon>Endopterygota</taxon>
        <taxon>Lepidoptera</taxon>
        <taxon>Glossata</taxon>
        <taxon>Ditrysia</taxon>
        <taxon>Noctuoidea</taxon>
        <taxon>Erebidae</taxon>
        <taxon>Arctiinae</taxon>
        <taxon>Arctia</taxon>
    </lineage>
</organism>
<feature type="transmembrane region" description="Helical" evidence="6">
    <location>
        <begin position="124"/>
        <end position="145"/>
    </location>
</feature>
<dbReference type="OrthoDB" id="433512at2759"/>
<feature type="transmembrane region" description="Helical" evidence="6">
    <location>
        <begin position="380"/>
        <end position="399"/>
    </location>
</feature>
<dbReference type="InterPro" id="IPR020846">
    <property type="entry name" value="MFS_dom"/>
</dbReference>
<dbReference type="PANTHER" id="PTHR23511:SF35">
    <property type="entry name" value="MAJOR FACILITATOR SUPERFAMILY (MFS) PROFILE DOMAIN-CONTAINING PROTEIN"/>
    <property type="match status" value="1"/>
</dbReference>
<dbReference type="GO" id="GO:0016020">
    <property type="term" value="C:membrane"/>
    <property type="evidence" value="ECO:0007669"/>
    <property type="project" value="UniProtKB-SubCell"/>
</dbReference>
<feature type="transmembrane region" description="Helical" evidence="6">
    <location>
        <begin position="405"/>
        <end position="425"/>
    </location>
</feature>
<evidence type="ECO:0000313" key="11">
    <source>
        <dbReference type="Proteomes" id="UP000494256"/>
    </source>
</evidence>
<dbReference type="InterPro" id="IPR036259">
    <property type="entry name" value="MFS_trans_sf"/>
</dbReference>
<feature type="transmembrane region" description="Helical" evidence="6">
    <location>
        <begin position="437"/>
        <end position="460"/>
    </location>
</feature>
<evidence type="ECO:0000256" key="3">
    <source>
        <dbReference type="ARBA" id="ARBA00022692"/>
    </source>
</evidence>
<dbReference type="Proteomes" id="UP000494106">
    <property type="component" value="Unassembled WGS sequence"/>
</dbReference>
<proteinExistence type="predicted"/>
<dbReference type="Gene3D" id="1.20.1250.20">
    <property type="entry name" value="MFS general substrate transporter like domains"/>
    <property type="match status" value="1"/>
</dbReference>
<dbReference type="EMBL" id="CADEBD010000282">
    <property type="protein sequence ID" value="CAB3228216.1"/>
    <property type="molecule type" value="Genomic_DNA"/>
</dbReference>
<comment type="caution">
    <text evidence="8">The sequence shown here is derived from an EMBL/GenBank/DDBJ whole genome shotgun (WGS) entry which is preliminary data.</text>
</comment>
<dbReference type="SUPFAM" id="SSF103473">
    <property type="entry name" value="MFS general substrate transporter"/>
    <property type="match status" value="1"/>
</dbReference>
<dbReference type="InterPro" id="IPR011701">
    <property type="entry name" value="MFS"/>
</dbReference>